<evidence type="ECO:0000256" key="4">
    <source>
        <dbReference type="ARBA" id="ARBA00022729"/>
    </source>
</evidence>
<dbReference type="GO" id="GO:0030288">
    <property type="term" value="C:outer membrane-bounded periplasmic space"/>
    <property type="evidence" value="ECO:0007669"/>
    <property type="project" value="TreeGrafter"/>
</dbReference>
<evidence type="ECO:0000256" key="2">
    <source>
        <dbReference type="ARBA" id="ARBA00008520"/>
    </source>
</evidence>
<dbReference type="InterPro" id="IPR006059">
    <property type="entry name" value="SBP"/>
</dbReference>
<dbReference type="PANTHER" id="PTHR30006:SF3">
    <property type="entry name" value="THIAMINE-BINDING PERIPLASMIC PROTEIN"/>
    <property type="match status" value="1"/>
</dbReference>
<dbReference type="EMBL" id="SLVX01000036">
    <property type="protein sequence ID" value="TCN34340.1"/>
    <property type="molecule type" value="Genomic_DNA"/>
</dbReference>
<dbReference type="Proteomes" id="UP000295351">
    <property type="component" value="Unassembled WGS sequence"/>
</dbReference>
<name>A0A4V2RFY3_SHIGR</name>
<evidence type="ECO:0000256" key="6">
    <source>
        <dbReference type="SAM" id="SignalP"/>
    </source>
</evidence>
<reference evidence="7 8" key="1">
    <citation type="submission" date="2019-03" db="EMBL/GenBank/DDBJ databases">
        <title>Genomic Encyclopedia of Type Strains, Phase IV (KMG-IV): sequencing the most valuable type-strain genomes for metagenomic binning, comparative biology and taxonomic classification.</title>
        <authorList>
            <person name="Goeker M."/>
        </authorList>
    </citation>
    <scope>NUCLEOTIDE SEQUENCE [LARGE SCALE GENOMIC DNA]</scope>
    <source>
        <strain evidence="7 8">DSM 18401</strain>
    </source>
</reference>
<evidence type="ECO:0000256" key="3">
    <source>
        <dbReference type="ARBA" id="ARBA00022448"/>
    </source>
</evidence>
<keyword evidence="4 6" id="KW-0732">Signal</keyword>
<dbReference type="Pfam" id="PF13416">
    <property type="entry name" value="SBP_bac_8"/>
    <property type="match status" value="1"/>
</dbReference>
<dbReference type="Gene3D" id="3.40.190.10">
    <property type="entry name" value="Periplasmic binding protein-like II"/>
    <property type="match status" value="2"/>
</dbReference>
<evidence type="ECO:0000256" key="1">
    <source>
        <dbReference type="ARBA" id="ARBA00004418"/>
    </source>
</evidence>
<proteinExistence type="inferred from homology"/>
<dbReference type="GO" id="GO:0030975">
    <property type="term" value="F:thiamine binding"/>
    <property type="evidence" value="ECO:0007669"/>
    <property type="project" value="TreeGrafter"/>
</dbReference>
<sequence length="357" mass="38259">MSNYKILGVTAAVLALSASSATFAQDEPKAGTVAPGSLAGQTVVFASSGGIFQDGQKAAIWDPFEAESGVTVLQDASSFAKLRAGVETGTVAWDMSVSSNYLTYQFCGTLWEKIDTSIVDLSEVPPGLVTDECMIPAIVYSDIGVYNADLFPEGPTSWADFFDVEKFPGKRGLNMSADPSPAVVLAALMADGVAPADLYPIDFDRAFNKLRNLDEYIVPWSTGAQSQQQLESGETALAIVWSGRGYGAAKAGNNIKPIWHDWLVAVDSVGIPKGAPNVAGAQAGLNYYLGATQTARLAELTSYGPVNANAKPNLDSLVQEWVPTNERFNTAVYPDIAWWSANWDEFTEKWNDWVTGN</sequence>
<comment type="similarity">
    <text evidence="2">Belongs to the bacterial solute-binding protein 1 family.</text>
</comment>
<comment type="caution">
    <text evidence="7">The sequence shown here is derived from an EMBL/GenBank/DDBJ whole genome shotgun (WGS) entry which is preliminary data.</text>
</comment>
<feature type="signal peptide" evidence="6">
    <location>
        <begin position="1"/>
        <end position="24"/>
    </location>
</feature>
<keyword evidence="3" id="KW-0813">Transport</keyword>
<dbReference type="SUPFAM" id="SSF53850">
    <property type="entry name" value="Periplasmic binding protein-like II"/>
    <property type="match status" value="1"/>
</dbReference>
<comment type="subcellular location">
    <subcellularLocation>
        <location evidence="1">Periplasm</location>
    </subcellularLocation>
</comment>
<evidence type="ECO:0000313" key="8">
    <source>
        <dbReference type="Proteomes" id="UP000295351"/>
    </source>
</evidence>
<dbReference type="GO" id="GO:0015888">
    <property type="term" value="P:thiamine transport"/>
    <property type="evidence" value="ECO:0007669"/>
    <property type="project" value="TreeGrafter"/>
</dbReference>
<dbReference type="RefSeq" id="WP_133036833.1">
    <property type="nucleotide sequence ID" value="NZ_BAABEI010000008.1"/>
</dbReference>
<gene>
    <name evidence="7" type="ORF">EV665_1361</name>
</gene>
<organism evidence="7 8">
    <name type="scientific">Shinella granuli</name>
    <dbReference type="NCBI Taxonomy" id="323621"/>
    <lineage>
        <taxon>Bacteria</taxon>
        <taxon>Pseudomonadati</taxon>
        <taxon>Pseudomonadota</taxon>
        <taxon>Alphaproteobacteria</taxon>
        <taxon>Hyphomicrobiales</taxon>
        <taxon>Rhizobiaceae</taxon>
        <taxon>Shinella</taxon>
    </lineage>
</organism>
<accession>A0A4V2RFY3</accession>
<evidence type="ECO:0000313" key="7">
    <source>
        <dbReference type="EMBL" id="TCN34340.1"/>
    </source>
</evidence>
<feature type="chain" id="PRO_5020722000" evidence="6">
    <location>
        <begin position="25"/>
        <end position="357"/>
    </location>
</feature>
<protein>
    <submittedName>
        <fullName evidence="7">Putative spermidine/putrescine transport system substrate-binding protein</fullName>
    </submittedName>
</protein>
<dbReference type="GO" id="GO:0030976">
    <property type="term" value="F:thiamine pyrophosphate binding"/>
    <property type="evidence" value="ECO:0007669"/>
    <property type="project" value="TreeGrafter"/>
</dbReference>
<keyword evidence="8" id="KW-1185">Reference proteome</keyword>
<evidence type="ECO:0000256" key="5">
    <source>
        <dbReference type="ARBA" id="ARBA00022764"/>
    </source>
</evidence>
<keyword evidence="5" id="KW-0574">Periplasm</keyword>
<dbReference type="AlphaFoldDB" id="A0A4V2RFY3"/>
<dbReference type="PANTHER" id="PTHR30006">
    <property type="entry name" value="THIAMINE-BINDING PERIPLASMIC PROTEIN-RELATED"/>
    <property type="match status" value="1"/>
</dbReference>